<evidence type="ECO:0000313" key="2">
    <source>
        <dbReference type="EMBL" id="RCI07354.1"/>
    </source>
</evidence>
<protein>
    <submittedName>
        <fullName evidence="2">Uncharacterized protein</fullName>
    </submittedName>
</protein>
<reference evidence="2 3" key="1">
    <citation type="journal article" date="2015" name="BMC Genomics">
        <title>Insights from the genome of Ophiocordyceps polyrhachis-furcata to pathogenicity and host specificity in insect fungi.</title>
        <authorList>
            <person name="Wichadakul D."/>
            <person name="Kobmoo N."/>
            <person name="Ingsriswang S."/>
            <person name="Tangphatsornruang S."/>
            <person name="Chantasingh D."/>
            <person name="Luangsa-ard J.J."/>
            <person name="Eurwilaichitr L."/>
        </authorList>
    </citation>
    <scope>NUCLEOTIDE SEQUENCE [LARGE SCALE GENOMIC DNA]</scope>
    <source>
        <strain evidence="2 3">BCC 54312</strain>
    </source>
</reference>
<proteinExistence type="predicted"/>
<sequence length="281" mass="30952">PPFFGFSFHYSESGLTSVHLSCSSTIRSSPCIVSYRIVPYLPVYRLLYELEIISRSITPDLLPPMFIPHAQTFLSRNLRHSSSAPLHWGGSIHILFPPPIVLTDSWWRLTAGTGLQGPPRSSIRLRLPASGLSSSPLLLVLCSLAHPRPRDTASYGSAVDAPPSEKGHMHGLGLVADKGMSFPFVDGFITGQRPPQSKPKNIHPLSGNMCRPFPLLRSPPPPPPPPPPLLLHHPPPLPSPPPPYPQAHPPPSYINNLPFFFFSYGLHLGKKENTRKQLIEN</sequence>
<feature type="non-terminal residue" evidence="2">
    <location>
        <position position="1"/>
    </location>
</feature>
<feature type="region of interest" description="Disordered" evidence="1">
    <location>
        <begin position="149"/>
        <end position="171"/>
    </location>
</feature>
<dbReference type="AlphaFoldDB" id="A0A367KYV1"/>
<name>A0A367KYV1_9HYPO</name>
<dbReference type="EMBL" id="LKCN02000045">
    <property type="protein sequence ID" value="RCI07354.1"/>
    <property type="molecule type" value="Genomic_DNA"/>
</dbReference>
<keyword evidence="3" id="KW-1185">Reference proteome</keyword>
<feature type="compositionally biased region" description="Pro residues" evidence="1">
    <location>
        <begin position="217"/>
        <end position="249"/>
    </location>
</feature>
<feature type="region of interest" description="Disordered" evidence="1">
    <location>
        <begin position="186"/>
        <end position="249"/>
    </location>
</feature>
<gene>
    <name evidence="2" type="ORF">L249_5153</name>
</gene>
<comment type="caution">
    <text evidence="2">The sequence shown here is derived from an EMBL/GenBank/DDBJ whole genome shotgun (WGS) entry which is preliminary data.</text>
</comment>
<dbReference type="Proteomes" id="UP000253664">
    <property type="component" value="Unassembled WGS sequence"/>
</dbReference>
<organism evidence="2 3">
    <name type="scientific">Ophiocordyceps polyrhachis-furcata BCC 54312</name>
    <dbReference type="NCBI Taxonomy" id="1330021"/>
    <lineage>
        <taxon>Eukaryota</taxon>
        <taxon>Fungi</taxon>
        <taxon>Dikarya</taxon>
        <taxon>Ascomycota</taxon>
        <taxon>Pezizomycotina</taxon>
        <taxon>Sordariomycetes</taxon>
        <taxon>Hypocreomycetidae</taxon>
        <taxon>Hypocreales</taxon>
        <taxon>Ophiocordycipitaceae</taxon>
        <taxon>Ophiocordyceps</taxon>
    </lineage>
</organism>
<evidence type="ECO:0000313" key="3">
    <source>
        <dbReference type="Proteomes" id="UP000253664"/>
    </source>
</evidence>
<evidence type="ECO:0000256" key="1">
    <source>
        <dbReference type="SAM" id="MobiDB-lite"/>
    </source>
</evidence>
<accession>A0A367KYV1</accession>